<evidence type="ECO:0000256" key="1">
    <source>
        <dbReference type="ARBA" id="ARBA00005901"/>
    </source>
</evidence>
<evidence type="ECO:0000313" key="7">
    <source>
        <dbReference type="EMBL" id="AIE91512.1"/>
    </source>
</evidence>
<evidence type="ECO:0000256" key="2">
    <source>
        <dbReference type="ARBA" id="ARBA00022448"/>
    </source>
</evidence>
<keyword evidence="6" id="KW-0066">ATP synthesis</keyword>
<dbReference type="Gene3D" id="3.30.2320.30">
    <property type="entry name" value="ATP synthase, E subunit, C-terminal"/>
    <property type="match status" value="1"/>
</dbReference>
<keyword evidence="3" id="KW-0375">Hydrogen ion transport</keyword>
<dbReference type="GO" id="GO:0006754">
    <property type="term" value="P:ATP biosynthetic process"/>
    <property type="evidence" value="ECO:0007669"/>
    <property type="project" value="UniProtKB-KW"/>
</dbReference>
<reference evidence="7" key="1">
    <citation type="journal article" date="2014" name="Genome Biol. Evol.">
        <title>Pangenome evidence for extensive interdomain horizontal transfer affecting lineage core and shell genes in uncultured planktonic thaumarchaeota and euryarchaeota.</title>
        <authorList>
            <person name="Deschamps P."/>
            <person name="Zivanovic Y."/>
            <person name="Moreira D."/>
            <person name="Rodriguez-Valera F."/>
            <person name="Lopez-Garcia P."/>
        </authorList>
    </citation>
    <scope>NUCLEOTIDE SEQUENCE</scope>
</reference>
<keyword evidence="2" id="KW-0813">Transport</keyword>
<dbReference type="InterPro" id="IPR038495">
    <property type="entry name" value="ATPase_E_C"/>
</dbReference>
<comment type="similarity">
    <text evidence="1">Belongs to the V-ATPase E subunit family.</text>
</comment>
<dbReference type="Pfam" id="PF01991">
    <property type="entry name" value="vATP-synt_E"/>
    <property type="match status" value="1"/>
</dbReference>
<proteinExistence type="inferred from homology"/>
<gene>
    <name evidence="7" type="primary">ATPVE</name>
    <name evidence="7" type="synonym">ntpE</name>
</gene>
<keyword evidence="5" id="KW-0472">Membrane</keyword>
<evidence type="ECO:0000256" key="5">
    <source>
        <dbReference type="ARBA" id="ARBA00023136"/>
    </source>
</evidence>
<sequence length="189" mass="20132">MTLEALASEIATAAKKEAKGITDAAKTEAKGILKEAKAEANSHSEDINARALRDSAQIKTETVASARQANQKAQLIARREELDATWAAVRDKVGSSSMKGRAGLIKALVSQAKDEAEKGMILRPVGIDRPALEKASSGFDFGNDVDGLGGFVLETKDGSVVLDYRFDGRLEESWDSCLSDVTSILFGDS</sequence>
<dbReference type="AlphaFoldDB" id="A0A075FP85"/>
<evidence type="ECO:0000256" key="4">
    <source>
        <dbReference type="ARBA" id="ARBA00023065"/>
    </source>
</evidence>
<dbReference type="GO" id="GO:0046961">
    <property type="term" value="F:proton-transporting ATPase activity, rotational mechanism"/>
    <property type="evidence" value="ECO:0007669"/>
    <property type="project" value="InterPro"/>
</dbReference>
<organism evidence="7">
    <name type="scientific">uncultured marine group II/III euryarchaeote AD1000_12_B08</name>
    <dbReference type="NCBI Taxonomy" id="1457724"/>
    <lineage>
        <taxon>Archaea</taxon>
        <taxon>Methanobacteriati</taxon>
        <taxon>Methanobacteriota</taxon>
        <taxon>environmental samples</taxon>
    </lineage>
</organism>
<dbReference type="EMBL" id="KF900340">
    <property type="protein sequence ID" value="AIE91512.1"/>
    <property type="molecule type" value="Genomic_DNA"/>
</dbReference>
<keyword evidence="7" id="KW-0378">Hydrolase</keyword>
<dbReference type="SUPFAM" id="SSF160527">
    <property type="entry name" value="V-type ATPase subunit E-like"/>
    <property type="match status" value="1"/>
</dbReference>
<name>A0A075FP85_9EURY</name>
<accession>A0A075FP85</accession>
<dbReference type="GO" id="GO:0016787">
    <property type="term" value="F:hydrolase activity"/>
    <property type="evidence" value="ECO:0007669"/>
    <property type="project" value="UniProtKB-KW"/>
</dbReference>
<dbReference type="InterPro" id="IPR002842">
    <property type="entry name" value="ATPase_V1_Esu"/>
</dbReference>
<keyword evidence="4" id="KW-0406">Ion transport</keyword>
<evidence type="ECO:0000256" key="3">
    <source>
        <dbReference type="ARBA" id="ARBA00022781"/>
    </source>
</evidence>
<dbReference type="GO" id="GO:0033178">
    <property type="term" value="C:proton-transporting two-sector ATPase complex, catalytic domain"/>
    <property type="evidence" value="ECO:0007669"/>
    <property type="project" value="InterPro"/>
</dbReference>
<dbReference type="EC" id="3.6.3.14" evidence="7"/>
<protein>
    <submittedName>
        <fullName evidence="7">V-type H+-transporting ATPase subunit E (ATPVE, ntpE)</fullName>
        <ecNumber evidence="7">3.6.3.14</ecNumber>
    </submittedName>
</protein>
<evidence type="ECO:0000256" key="6">
    <source>
        <dbReference type="ARBA" id="ARBA00023310"/>
    </source>
</evidence>